<dbReference type="EMBL" id="BGPR01116817">
    <property type="protein sequence ID" value="GBN08133.1"/>
    <property type="molecule type" value="Genomic_DNA"/>
</dbReference>
<proteinExistence type="predicted"/>
<reference evidence="3 4" key="1">
    <citation type="journal article" date="2019" name="Sci. Rep.">
        <title>Orb-weaving spider Araneus ventricosus genome elucidates the spidroin gene catalogue.</title>
        <authorList>
            <person name="Kono N."/>
            <person name="Nakamura H."/>
            <person name="Ohtoshi R."/>
            <person name="Moran D.A.P."/>
            <person name="Shinohara A."/>
            <person name="Yoshida Y."/>
            <person name="Fujiwara M."/>
            <person name="Mori M."/>
            <person name="Tomita M."/>
            <person name="Arakawa K."/>
        </authorList>
    </citation>
    <scope>NUCLEOTIDE SEQUENCE [LARGE SCALE GENOMIC DNA]</scope>
</reference>
<organism evidence="3 4">
    <name type="scientific">Araneus ventricosus</name>
    <name type="common">Orbweaver spider</name>
    <name type="synonym">Epeira ventricosa</name>
    <dbReference type="NCBI Taxonomy" id="182803"/>
    <lineage>
        <taxon>Eukaryota</taxon>
        <taxon>Metazoa</taxon>
        <taxon>Ecdysozoa</taxon>
        <taxon>Arthropoda</taxon>
        <taxon>Chelicerata</taxon>
        <taxon>Arachnida</taxon>
        <taxon>Araneae</taxon>
        <taxon>Araneomorphae</taxon>
        <taxon>Entelegynae</taxon>
        <taxon>Araneoidea</taxon>
        <taxon>Araneidae</taxon>
        <taxon>Araneus</taxon>
    </lineage>
</organism>
<name>A0A4Y2L2W1_ARAVE</name>
<evidence type="ECO:0000313" key="4">
    <source>
        <dbReference type="Proteomes" id="UP000499080"/>
    </source>
</evidence>
<keyword evidence="4" id="KW-1185">Reference proteome</keyword>
<dbReference type="EMBL" id="BGPR01116812">
    <property type="protein sequence ID" value="GBN08119.1"/>
    <property type="molecule type" value="Genomic_DNA"/>
</dbReference>
<feature type="compositionally biased region" description="Basic and acidic residues" evidence="1">
    <location>
        <begin position="31"/>
        <end position="43"/>
    </location>
</feature>
<evidence type="ECO:0000313" key="2">
    <source>
        <dbReference type="EMBL" id="GBN08119.1"/>
    </source>
</evidence>
<gene>
    <name evidence="2" type="ORF">AVEN_125690_1</name>
    <name evidence="3" type="ORF">AVEN_221664_1</name>
</gene>
<comment type="caution">
    <text evidence="3">The sequence shown here is derived from an EMBL/GenBank/DDBJ whole genome shotgun (WGS) entry which is preliminary data.</text>
</comment>
<sequence length="124" mass="13519">MDANQKGNSNKWFMFIIQNSSNSYPFPRTPEAYDVRETQHEARISSPASARGPVTPSEAEHSEPPCLPVPANEQPPARPPPGAFLPEETGGLPAHEDWIGSPEPSQASPPDIPGQRAKEDIEPR</sequence>
<feature type="region of interest" description="Disordered" evidence="1">
    <location>
        <begin position="22"/>
        <end position="124"/>
    </location>
</feature>
<dbReference type="Proteomes" id="UP000499080">
    <property type="component" value="Unassembled WGS sequence"/>
</dbReference>
<accession>A0A4Y2L2W1</accession>
<protein>
    <submittedName>
        <fullName evidence="3">Uncharacterized protein</fullName>
    </submittedName>
</protein>
<evidence type="ECO:0000313" key="3">
    <source>
        <dbReference type="EMBL" id="GBN08133.1"/>
    </source>
</evidence>
<evidence type="ECO:0000256" key="1">
    <source>
        <dbReference type="SAM" id="MobiDB-lite"/>
    </source>
</evidence>
<dbReference type="AlphaFoldDB" id="A0A4Y2L2W1"/>